<dbReference type="Proteomes" id="UP001283361">
    <property type="component" value="Unassembled WGS sequence"/>
</dbReference>
<proteinExistence type="inferred from homology"/>
<comment type="function">
    <text evidence="7">Subunit of TORC1 and TORC2, which regulate cell growth and survival in response to nutrient and hormonal signals.</text>
</comment>
<feature type="repeat" description="WD" evidence="6">
    <location>
        <begin position="283"/>
        <end position="313"/>
    </location>
</feature>
<dbReference type="GO" id="GO:0051897">
    <property type="term" value="P:positive regulation of phosphatidylinositol 3-kinase/protein kinase B signal transduction"/>
    <property type="evidence" value="ECO:0007669"/>
    <property type="project" value="UniProtKB-ARBA"/>
</dbReference>
<comment type="similarity">
    <text evidence="2 7">Belongs to the WD repeat LST8 family.</text>
</comment>
<evidence type="ECO:0000313" key="8">
    <source>
        <dbReference type="EMBL" id="KAK3782931.1"/>
    </source>
</evidence>
<reference evidence="8" key="1">
    <citation type="journal article" date="2023" name="G3 (Bethesda)">
        <title>A reference genome for the long-term kleptoplast-retaining sea slug Elysia crispata morphotype clarki.</title>
        <authorList>
            <person name="Eastman K.E."/>
            <person name="Pendleton A.L."/>
            <person name="Shaikh M.A."/>
            <person name="Suttiyut T."/>
            <person name="Ogas R."/>
            <person name="Tomko P."/>
            <person name="Gavelis G."/>
            <person name="Widhalm J.R."/>
            <person name="Wisecaver J.H."/>
        </authorList>
    </citation>
    <scope>NUCLEOTIDE SEQUENCE</scope>
    <source>
        <strain evidence="8">ECLA1</strain>
    </source>
</reference>
<dbReference type="InterPro" id="IPR020472">
    <property type="entry name" value="WD40_PAC1"/>
</dbReference>
<evidence type="ECO:0000256" key="5">
    <source>
        <dbReference type="ARBA" id="ARBA00022737"/>
    </source>
</evidence>
<gene>
    <name evidence="8" type="ORF">RRG08_016310</name>
</gene>
<dbReference type="FunFam" id="2.130.10.10:FF:000505">
    <property type="entry name" value="Blast:Protein LST8 homolog"/>
    <property type="match status" value="1"/>
</dbReference>
<comment type="caution">
    <text evidence="8">The sequence shown here is derived from an EMBL/GenBank/DDBJ whole genome shotgun (WGS) entry which is preliminary data.</text>
</comment>
<dbReference type="InterPro" id="IPR015943">
    <property type="entry name" value="WD40/YVTN_repeat-like_dom_sf"/>
</dbReference>
<dbReference type="InterPro" id="IPR036322">
    <property type="entry name" value="WD40_repeat_dom_sf"/>
</dbReference>
<dbReference type="SUPFAM" id="SSF50978">
    <property type="entry name" value="WD40 repeat-like"/>
    <property type="match status" value="1"/>
</dbReference>
<dbReference type="SMART" id="SM00320">
    <property type="entry name" value="WD40"/>
    <property type="match status" value="7"/>
</dbReference>
<comment type="subunit">
    <text evidence="7">Part of TORC1 complex. Part of the TORC2 complex.</text>
</comment>
<sequence>MMVVIRRENIWTYRDTMSSANGGDPVILATAGYDHRIRFWQAHSGICHRTVQHPDSQVNALDITPDKQLIAAAGYQHIRMYDINSSSPNALINYEGVQKNVTAVGFHEEGKWMFTGGEDHTAKIWDLRTRQLQCQRIFQVKAPVNCVTLHPNQGELYVGDQSGSIHCWDLKTDVNEHLIPEQEAPITSVSIDPMGTMMAAVNNKGMCYLWTMTANRPGGPSKLHPKRKFQAHSRYVLKCLFSPDSTLLATTSADGTCRIWRTADLTLCTELKDKSQRWVWDCAFSGDSQYIITASSDNNARLWSVNTGEIKREYSGHEKAIVCLAFRDEVVS</sequence>
<dbReference type="GO" id="GO:0032535">
    <property type="term" value="P:regulation of cellular component size"/>
    <property type="evidence" value="ECO:0007669"/>
    <property type="project" value="UniProtKB-ARBA"/>
</dbReference>
<dbReference type="PRINTS" id="PR00320">
    <property type="entry name" value="GPROTEINBRPT"/>
</dbReference>
<evidence type="ECO:0000256" key="3">
    <source>
        <dbReference type="ARBA" id="ARBA00022490"/>
    </source>
</evidence>
<dbReference type="GO" id="GO:0005737">
    <property type="term" value="C:cytoplasm"/>
    <property type="evidence" value="ECO:0007669"/>
    <property type="project" value="UniProtKB-SubCell"/>
</dbReference>
<evidence type="ECO:0000256" key="2">
    <source>
        <dbReference type="ARBA" id="ARBA00009890"/>
    </source>
</evidence>
<dbReference type="PROSITE" id="PS00678">
    <property type="entry name" value="WD_REPEATS_1"/>
    <property type="match status" value="1"/>
</dbReference>
<comment type="subcellular location">
    <subcellularLocation>
        <location evidence="1 7">Cytoplasm</location>
    </subcellularLocation>
</comment>
<keyword evidence="9" id="KW-1185">Reference proteome</keyword>
<dbReference type="InterPro" id="IPR019775">
    <property type="entry name" value="WD40_repeat_CS"/>
</dbReference>
<evidence type="ECO:0000313" key="9">
    <source>
        <dbReference type="Proteomes" id="UP001283361"/>
    </source>
</evidence>
<organism evidence="8 9">
    <name type="scientific">Elysia crispata</name>
    <name type="common">lettuce slug</name>
    <dbReference type="NCBI Taxonomy" id="231223"/>
    <lineage>
        <taxon>Eukaryota</taxon>
        <taxon>Metazoa</taxon>
        <taxon>Spiralia</taxon>
        <taxon>Lophotrochozoa</taxon>
        <taxon>Mollusca</taxon>
        <taxon>Gastropoda</taxon>
        <taxon>Heterobranchia</taxon>
        <taxon>Euthyneura</taxon>
        <taxon>Panpulmonata</taxon>
        <taxon>Sacoglossa</taxon>
        <taxon>Placobranchoidea</taxon>
        <taxon>Plakobranchidae</taxon>
        <taxon>Elysia</taxon>
    </lineage>
</organism>
<protein>
    <recommendedName>
        <fullName evidence="7">Target of rapamycin complex subunit lst8</fullName>
        <shortName evidence="7">TORC subunit lst8</shortName>
    </recommendedName>
</protein>
<dbReference type="Gene3D" id="2.130.10.10">
    <property type="entry name" value="YVTN repeat-like/Quinoprotein amine dehydrogenase"/>
    <property type="match status" value="1"/>
</dbReference>
<dbReference type="GO" id="GO:0038203">
    <property type="term" value="P:TORC2 signaling"/>
    <property type="evidence" value="ECO:0007669"/>
    <property type="project" value="UniProtKB-ARBA"/>
</dbReference>
<accession>A0AAE1A956</accession>
<feature type="repeat" description="WD" evidence="6">
    <location>
        <begin position="229"/>
        <end position="260"/>
    </location>
</feature>
<keyword evidence="4 6" id="KW-0853">WD repeat</keyword>
<keyword evidence="3 7" id="KW-0963">Cytoplasm</keyword>
<evidence type="ECO:0000256" key="4">
    <source>
        <dbReference type="ARBA" id="ARBA00022574"/>
    </source>
</evidence>
<evidence type="ECO:0000256" key="1">
    <source>
        <dbReference type="ARBA" id="ARBA00004496"/>
    </source>
</evidence>
<dbReference type="InterPro" id="IPR001680">
    <property type="entry name" value="WD40_rpt"/>
</dbReference>
<dbReference type="GO" id="GO:0031931">
    <property type="term" value="C:TORC1 complex"/>
    <property type="evidence" value="ECO:0007669"/>
    <property type="project" value="UniProtKB-UniRule"/>
</dbReference>
<dbReference type="GO" id="GO:0031932">
    <property type="term" value="C:TORC2 complex"/>
    <property type="evidence" value="ECO:0007669"/>
    <property type="project" value="UniProtKB-UniRule"/>
</dbReference>
<dbReference type="GO" id="GO:0032956">
    <property type="term" value="P:regulation of actin cytoskeleton organization"/>
    <property type="evidence" value="ECO:0007669"/>
    <property type="project" value="TreeGrafter"/>
</dbReference>
<dbReference type="PANTHER" id="PTHR19842:SF0">
    <property type="entry name" value="TARGET OF RAPAMYCIN COMPLEX SUBUNIT LST8"/>
    <property type="match status" value="1"/>
</dbReference>
<keyword evidence="5 7" id="KW-0677">Repeat</keyword>
<dbReference type="PROSITE" id="PS50294">
    <property type="entry name" value="WD_REPEATS_REGION"/>
    <property type="match status" value="2"/>
</dbReference>
<dbReference type="PANTHER" id="PTHR19842">
    <property type="entry name" value="G BETA-LIKE PROTEIN GBL"/>
    <property type="match status" value="1"/>
</dbReference>
<dbReference type="EMBL" id="JAWDGP010002474">
    <property type="protein sequence ID" value="KAK3782931.1"/>
    <property type="molecule type" value="Genomic_DNA"/>
</dbReference>
<name>A0AAE1A956_9GAST</name>
<dbReference type="AlphaFoldDB" id="A0AAE1A956"/>
<evidence type="ECO:0000256" key="6">
    <source>
        <dbReference type="PROSITE-ProRule" id="PRU00221"/>
    </source>
</evidence>
<feature type="repeat" description="WD" evidence="6">
    <location>
        <begin position="94"/>
        <end position="135"/>
    </location>
</feature>
<dbReference type="Pfam" id="PF00400">
    <property type="entry name" value="WD40"/>
    <property type="match status" value="5"/>
</dbReference>
<dbReference type="PROSITE" id="PS50082">
    <property type="entry name" value="WD_REPEATS_2"/>
    <property type="match status" value="3"/>
</dbReference>
<evidence type="ECO:0000256" key="7">
    <source>
        <dbReference type="RuleBase" id="RU369068"/>
    </source>
</evidence>
<dbReference type="CDD" id="cd00200">
    <property type="entry name" value="WD40"/>
    <property type="match status" value="1"/>
</dbReference>
<dbReference type="InterPro" id="IPR037588">
    <property type="entry name" value="MLST8"/>
</dbReference>